<gene>
    <name evidence="3" type="ORF">Malapachy_2135</name>
</gene>
<dbReference type="InterPro" id="IPR019327">
    <property type="entry name" value="WKF"/>
</dbReference>
<sequence length="284" mass="30695">MGKRLRKRVSKKARTESHQPDGSDDVIGAATDVPSVQPMPTATTLVAPSSPPRATDQAVGDVPETMPRSQAQEPDDEGEASKKRKRTRKRKRANAPQAGPDPATIDGLSDSAAKAIAYTQLYFREKSAWKFMKQRQNWLLRHVLWSQELITLGHQLAEQATSLSALGEDVRARLPPAVPVPEEGHWVPDEHVSVVAVYLHSMMGLAKERLVASLQAALDVPSIPDAAPLTEVTDAAKAPAGAAPTDAEPTTSTSSSPPNELARQWLTLRAARAQQLLDGMQTCE</sequence>
<dbReference type="Proteomes" id="UP000037751">
    <property type="component" value="Unassembled WGS sequence"/>
</dbReference>
<name>A0A0M8MP58_9BASI</name>
<accession>A0A0M8MP58</accession>
<dbReference type="OrthoDB" id="10261563at2759"/>
<proteinExistence type="predicted"/>
<dbReference type="VEuPathDB" id="FungiDB:Malapachy_2135"/>
<dbReference type="STRING" id="77020.A0A0M8MP58"/>
<evidence type="ECO:0000259" key="2">
    <source>
        <dbReference type="Pfam" id="PF10180"/>
    </source>
</evidence>
<reference evidence="3 4" key="1">
    <citation type="submission" date="2015-07" db="EMBL/GenBank/DDBJ databases">
        <title>Draft Genome Sequence of Malassezia furfur CBS1878 and Malassezia pachydermatis CBS1879.</title>
        <authorList>
            <person name="Triana S."/>
            <person name="Ohm R."/>
            <person name="Gonzalez A."/>
            <person name="DeCock H."/>
            <person name="Restrepo S."/>
            <person name="Celis A."/>
        </authorList>
    </citation>
    <scope>NUCLEOTIDE SEQUENCE [LARGE SCALE GENOMIC DNA]</scope>
    <source>
        <strain evidence="3 4">CBS 1879</strain>
    </source>
</reference>
<dbReference type="AlphaFoldDB" id="A0A0M8MP58"/>
<dbReference type="EMBL" id="LGAV01000002">
    <property type="protein sequence ID" value="KOS15508.1"/>
    <property type="molecule type" value="Genomic_DNA"/>
</dbReference>
<evidence type="ECO:0000256" key="1">
    <source>
        <dbReference type="SAM" id="MobiDB-lite"/>
    </source>
</evidence>
<feature type="domain" description="WKF" evidence="2">
    <location>
        <begin position="118"/>
        <end position="147"/>
    </location>
</feature>
<feature type="region of interest" description="Disordered" evidence="1">
    <location>
        <begin position="236"/>
        <end position="259"/>
    </location>
</feature>
<protein>
    <recommendedName>
        <fullName evidence="2">WKF domain-containing protein</fullName>
    </recommendedName>
</protein>
<keyword evidence="4" id="KW-1185">Reference proteome</keyword>
<feature type="region of interest" description="Disordered" evidence="1">
    <location>
        <begin position="1"/>
        <end position="107"/>
    </location>
</feature>
<dbReference type="PANTHER" id="PTHR22306">
    <property type="entry name" value="CHROMOSOME 7 OPEN READING FRAME 50"/>
    <property type="match status" value="1"/>
</dbReference>
<evidence type="ECO:0000313" key="3">
    <source>
        <dbReference type="EMBL" id="KOS15508.1"/>
    </source>
</evidence>
<dbReference type="Pfam" id="PF10180">
    <property type="entry name" value="WKF"/>
    <property type="match status" value="1"/>
</dbReference>
<organism evidence="3 4">
    <name type="scientific">Malassezia pachydermatis</name>
    <dbReference type="NCBI Taxonomy" id="77020"/>
    <lineage>
        <taxon>Eukaryota</taxon>
        <taxon>Fungi</taxon>
        <taxon>Dikarya</taxon>
        <taxon>Basidiomycota</taxon>
        <taxon>Ustilaginomycotina</taxon>
        <taxon>Malasseziomycetes</taxon>
        <taxon>Malasseziales</taxon>
        <taxon>Malasseziaceae</taxon>
        <taxon>Malassezia</taxon>
    </lineage>
</organism>
<comment type="caution">
    <text evidence="3">The sequence shown here is derived from an EMBL/GenBank/DDBJ whole genome shotgun (WGS) entry which is preliminary data.</text>
</comment>
<feature type="compositionally biased region" description="Polar residues" evidence="1">
    <location>
        <begin position="38"/>
        <end position="47"/>
    </location>
</feature>
<feature type="compositionally biased region" description="Basic residues" evidence="1">
    <location>
        <begin position="82"/>
        <end position="93"/>
    </location>
</feature>
<feature type="compositionally biased region" description="Basic residues" evidence="1">
    <location>
        <begin position="1"/>
        <end position="12"/>
    </location>
</feature>
<evidence type="ECO:0000313" key="4">
    <source>
        <dbReference type="Proteomes" id="UP000037751"/>
    </source>
</evidence>
<dbReference type="PANTHER" id="PTHR22306:SF2">
    <property type="entry name" value="CHROMOSOME 7 OPEN READING FRAME 50"/>
    <property type="match status" value="1"/>
</dbReference>
<dbReference type="RefSeq" id="XP_017993140.1">
    <property type="nucleotide sequence ID" value="XM_018136627.1"/>
</dbReference>
<dbReference type="GeneID" id="28728502"/>